<dbReference type="EMBL" id="CP001669">
    <property type="protein sequence ID" value="AFZ79421.1"/>
    <property type="molecule type" value="Genomic_DNA"/>
</dbReference>
<dbReference type="eggNOG" id="KOG0691">
    <property type="taxonomic scope" value="Eukaryota"/>
</dbReference>
<dbReference type="STRING" id="1537102.L0AWN4"/>
<dbReference type="InterPro" id="IPR018253">
    <property type="entry name" value="DnaJ_domain_CS"/>
</dbReference>
<dbReference type="VEuPathDB" id="PiroplasmaDB:BEWA_022690"/>
<dbReference type="PANTHER" id="PTHR44094">
    <property type="entry name" value="DNAJ HEAT SHOCK N-TERMINAL DOMAIN-CONTAINING PROTEIN"/>
    <property type="match status" value="1"/>
</dbReference>
<dbReference type="CDD" id="cd06257">
    <property type="entry name" value="DnaJ"/>
    <property type="match status" value="1"/>
</dbReference>
<dbReference type="KEGG" id="beq:BEWA_022690"/>
<keyword evidence="4" id="KW-1185">Reference proteome</keyword>
<evidence type="ECO:0000313" key="3">
    <source>
        <dbReference type="EMBL" id="AFZ79421.1"/>
    </source>
</evidence>
<dbReference type="PROSITE" id="PS50076">
    <property type="entry name" value="DNAJ_2"/>
    <property type="match status" value="1"/>
</dbReference>
<dbReference type="PROSITE" id="PS00636">
    <property type="entry name" value="DNAJ_1"/>
    <property type="match status" value="1"/>
</dbReference>
<protein>
    <recommendedName>
        <fullName evidence="2">J domain-containing protein</fullName>
    </recommendedName>
</protein>
<dbReference type="OrthoDB" id="10250354at2759"/>
<dbReference type="SMART" id="SM00271">
    <property type="entry name" value="DnaJ"/>
    <property type="match status" value="1"/>
</dbReference>
<dbReference type="InterPro" id="IPR026894">
    <property type="entry name" value="DnaJ_X"/>
</dbReference>
<dbReference type="InterPro" id="IPR052423">
    <property type="entry name" value="EMIR"/>
</dbReference>
<evidence type="ECO:0000259" key="2">
    <source>
        <dbReference type="PROSITE" id="PS50076"/>
    </source>
</evidence>
<sequence length="439" mass="49345">MEETIVENAIADAPGAKLANKAESADGSYFGSGWVDYIYTYTSNFANMLQWGEQTEVYSLDKDLKTATKMYESMMNKVNKQSSQAISSDSNGKQSDPSGYSYTGLVADMTLYDRLNVPHNATKAQIKSSYYKLALKYHPDKNPSAEAKKKFQEIGEAYQVLSDNSLREMYDKHGTKATKDMPMVDHSLFFMMLFGCEDLEDYIGTLKIATFIQTVTSEPAKKKLLNNNNMDIEQNFREVQLAVLLRDRIQKIIDGGSIEDMDEEIAKLCEGTFSDTLVESIGWVYENCADTYIAESTTFLGLGATYSNIQAAGRNINNTWSIARSVFNVALVVKDLKEHEDITADNPNILEKVKEIVTNALSLVLYDVENTVRVAASKVCRDQDVPDNLRLKRAEILRELGKLMQKKAQESRDGKETPDISRQMHEAFVKAVQKTDARQ</sequence>
<dbReference type="SUPFAM" id="SSF46565">
    <property type="entry name" value="Chaperone J-domain"/>
    <property type="match status" value="1"/>
</dbReference>
<dbReference type="GeneID" id="15803719"/>
<dbReference type="Proteomes" id="UP000031512">
    <property type="component" value="Chromosome 1"/>
</dbReference>
<dbReference type="PANTHER" id="PTHR44094:SF8">
    <property type="entry name" value="DNAJ HEAT SHOCK N-TERMINAL DOMAIN-CONTAINING PROTEIN-RELATED"/>
    <property type="match status" value="1"/>
</dbReference>
<organism evidence="3 4">
    <name type="scientific">Theileria equi strain WA</name>
    <dbReference type="NCBI Taxonomy" id="1537102"/>
    <lineage>
        <taxon>Eukaryota</taxon>
        <taxon>Sar</taxon>
        <taxon>Alveolata</taxon>
        <taxon>Apicomplexa</taxon>
        <taxon>Aconoidasida</taxon>
        <taxon>Piroplasmida</taxon>
        <taxon>Theileriidae</taxon>
        <taxon>Theileria</taxon>
    </lineage>
</organism>
<proteinExistence type="predicted"/>
<gene>
    <name evidence="3" type="ORF">BEWA_022690</name>
</gene>
<dbReference type="RefSeq" id="XP_004829087.1">
    <property type="nucleotide sequence ID" value="XM_004829030.1"/>
</dbReference>
<dbReference type="PRINTS" id="PR00625">
    <property type="entry name" value="JDOMAIN"/>
</dbReference>
<feature type="domain" description="J" evidence="2">
    <location>
        <begin position="110"/>
        <end position="174"/>
    </location>
</feature>
<dbReference type="Gene3D" id="1.10.287.110">
    <property type="entry name" value="DnaJ domain"/>
    <property type="match status" value="1"/>
</dbReference>
<dbReference type="Pfam" id="PF14308">
    <property type="entry name" value="DnaJ-X"/>
    <property type="match status" value="1"/>
</dbReference>
<evidence type="ECO:0000313" key="4">
    <source>
        <dbReference type="Proteomes" id="UP000031512"/>
    </source>
</evidence>
<feature type="region of interest" description="Disordered" evidence="1">
    <location>
        <begin position="405"/>
        <end position="439"/>
    </location>
</feature>
<reference evidence="3 4" key="1">
    <citation type="journal article" date="2012" name="BMC Genomics">
        <title>Comparative genomic analysis and phylogenetic position of Theileria equi.</title>
        <authorList>
            <person name="Kappmeyer L.S."/>
            <person name="Thiagarajan M."/>
            <person name="Herndon D.R."/>
            <person name="Ramsay J.D."/>
            <person name="Caler E."/>
            <person name="Djikeng A."/>
            <person name="Gillespie J.J."/>
            <person name="Lau A.O."/>
            <person name="Roalson E.H."/>
            <person name="Silva J.C."/>
            <person name="Silva M.G."/>
            <person name="Suarez C.E."/>
            <person name="Ueti M.W."/>
            <person name="Nene V.M."/>
            <person name="Mealey R.H."/>
            <person name="Knowles D.P."/>
            <person name="Brayton K.A."/>
        </authorList>
    </citation>
    <scope>NUCLEOTIDE SEQUENCE [LARGE SCALE GENOMIC DNA]</scope>
    <source>
        <strain evidence="3 4">WA</strain>
    </source>
</reference>
<dbReference type="InterPro" id="IPR036869">
    <property type="entry name" value="J_dom_sf"/>
</dbReference>
<dbReference type="AlphaFoldDB" id="L0AWN4"/>
<dbReference type="InterPro" id="IPR001623">
    <property type="entry name" value="DnaJ_domain"/>
</dbReference>
<dbReference type="Pfam" id="PF00226">
    <property type="entry name" value="DnaJ"/>
    <property type="match status" value="1"/>
</dbReference>
<accession>L0AWN4</accession>
<evidence type="ECO:0000256" key="1">
    <source>
        <dbReference type="SAM" id="MobiDB-lite"/>
    </source>
</evidence>
<name>L0AWN4_THEEQ</name>